<accession>C4WPQ5</accession>
<dbReference type="EMBL" id="ACQA01000002">
    <property type="protein sequence ID" value="EEQ94162.1"/>
    <property type="molecule type" value="Genomic_DNA"/>
</dbReference>
<sequence length="443" mass="46965">MISSQKIARLSGASPDADIDACHRAYGGKAEELSPCRTYFHHYRRRSNRTDRNPGPGVENMSGPLTGIRVLDLSRVLAGPYCTALLADLGAEIIKLEPLSGDDYRHVGPFKEGESALFTLNNRGKKSIALDLKNQADLELAQTLAARVDVVVENFRPGVAARLGLGAAALREANPRLIYCSISGFGQEGPFRDLPAYDLVVQAMSGLMTATGEEGGAPLKTGESIADLIAGLFASWSIMAALVQRNATGHGATLDVAMYDALFSMLTTSHAQHFYSGVLPSRVGNRHPISTPFGCFKTSDGEVVIAVLNGGQFGKLAKLMGKPEIADDPRFASDSSRTEHEPALKAFIEEWSGSMTTEDAVTALAAEGLPAAPIWNIAQAADNEHATARGLVTQLAHSVLGQAPVVGQPVRFDGHKPVAATAAPRLGGDIATVLKEFGLKERA</sequence>
<protein>
    <submittedName>
        <fullName evidence="2">L-carnitine dehydratase/bile acid-inducible protein F</fullName>
    </submittedName>
</protein>
<evidence type="ECO:0000313" key="2">
    <source>
        <dbReference type="EMBL" id="EEQ94162.1"/>
    </source>
</evidence>
<organism evidence="2 3">
    <name type="scientific">Brucella intermedia LMG 3301</name>
    <dbReference type="NCBI Taxonomy" id="641118"/>
    <lineage>
        <taxon>Bacteria</taxon>
        <taxon>Pseudomonadati</taxon>
        <taxon>Pseudomonadota</taxon>
        <taxon>Alphaproteobacteria</taxon>
        <taxon>Hyphomicrobiales</taxon>
        <taxon>Brucellaceae</taxon>
        <taxon>Brucella/Ochrobactrum group</taxon>
        <taxon>Brucella</taxon>
    </lineage>
</organism>
<dbReference type="PANTHER" id="PTHR48207:SF3">
    <property type="entry name" value="SUCCINATE--HYDROXYMETHYLGLUTARATE COA-TRANSFERASE"/>
    <property type="match status" value="1"/>
</dbReference>
<dbReference type="HOGENOM" id="CLU_033975_0_0_5"/>
<keyword evidence="1" id="KW-0808">Transferase</keyword>
<gene>
    <name evidence="2" type="ORF">OINT_2001379</name>
</gene>
<dbReference type="InterPro" id="IPR044855">
    <property type="entry name" value="CoA-Trfase_III_dom3_sf"/>
</dbReference>
<dbReference type="AlphaFoldDB" id="C4WPQ5"/>
<dbReference type="GO" id="GO:0008410">
    <property type="term" value="F:CoA-transferase activity"/>
    <property type="evidence" value="ECO:0007669"/>
    <property type="project" value="TreeGrafter"/>
</dbReference>
<dbReference type="Proteomes" id="UP000004386">
    <property type="component" value="Unassembled WGS sequence"/>
</dbReference>
<dbReference type="InterPro" id="IPR003673">
    <property type="entry name" value="CoA-Trfase_fam_III"/>
</dbReference>
<proteinExistence type="predicted"/>
<evidence type="ECO:0000256" key="1">
    <source>
        <dbReference type="ARBA" id="ARBA00022679"/>
    </source>
</evidence>
<dbReference type="InterPro" id="IPR023606">
    <property type="entry name" value="CoA-Trfase_III_dom_1_sf"/>
</dbReference>
<comment type="caution">
    <text evidence="2">The sequence shown here is derived from an EMBL/GenBank/DDBJ whole genome shotgun (WGS) entry which is preliminary data.</text>
</comment>
<evidence type="ECO:0000313" key="3">
    <source>
        <dbReference type="Proteomes" id="UP000004386"/>
    </source>
</evidence>
<reference evidence="2 3" key="1">
    <citation type="submission" date="2009-05" db="EMBL/GenBank/DDBJ databases">
        <authorList>
            <person name="Setubal J.C."/>
            <person name="Boyle S."/>
            <person name="Crasta O.R."/>
            <person name="Gillespie J.J."/>
            <person name="Kenyon R.W."/>
            <person name="Lu J."/>
            <person name="Mane S."/>
            <person name="Nagrani S."/>
            <person name="Shallom J.M."/>
            <person name="Shallom S."/>
            <person name="Shukla M."/>
            <person name="Snyder E.E."/>
            <person name="Sobral B.W."/>
            <person name="Wattam A.R."/>
            <person name="Will R."/>
            <person name="Williams K."/>
            <person name="Yoo H."/>
            <person name="Munk C."/>
            <person name="Tapia R."/>
            <person name="Green L."/>
            <person name="Rogers Y."/>
            <person name="Detter J.C."/>
            <person name="Bruce D."/>
            <person name="Brettin T.S."/>
            <person name="Tsolis R."/>
        </authorList>
    </citation>
    <scope>NUCLEOTIDE SEQUENCE [LARGE SCALE GENOMIC DNA]</scope>
    <source>
        <strain evidence="2 3">LMG 3301</strain>
    </source>
</reference>
<dbReference type="PANTHER" id="PTHR48207">
    <property type="entry name" value="SUCCINATE--HYDROXYMETHYLGLUTARATE COA-TRANSFERASE"/>
    <property type="match status" value="1"/>
</dbReference>
<dbReference type="Gene3D" id="3.30.1540.10">
    <property type="entry name" value="formyl-coa transferase, domain 3"/>
    <property type="match status" value="1"/>
</dbReference>
<name>C4WPQ5_9HYPH</name>
<dbReference type="Pfam" id="PF02515">
    <property type="entry name" value="CoA_transf_3"/>
    <property type="match status" value="1"/>
</dbReference>
<dbReference type="SUPFAM" id="SSF89796">
    <property type="entry name" value="CoA-transferase family III (CaiB/BaiF)"/>
    <property type="match status" value="1"/>
</dbReference>
<dbReference type="Gene3D" id="3.40.50.10540">
    <property type="entry name" value="Crotonobetainyl-coa:carnitine coa-transferase, domain 1"/>
    <property type="match status" value="1"/>
</dbReference>
<dbReference type="InterPro" id="IPR050483">
    <property type="entry name" value="CoA-transferase_III_domain"/>
</dbReference>